<gene>
    <name evidence="6" type="ORF">Q3V37_27775</name>
</gene>
<evidence type="ECO:0000313" key="7">
    <source>
        <dbReference type="Proteomes" id="UP001235874"/>
    </source>
</evidence>
<proteinExistence type="inferred from homology"/>
<evidence type="ECO:0000256" key="5">
    <source>
        <dbReference type="SAM" id="SignalP"/>
    </source>
</evidence>
<dbReference type="RefSeq" id="WP_306272134.1">
    <property type="nucleotide sequence ID" value="NZ_CP130472.1"/>
</dbReference>
<dbReference type="Proteomes" id="UP001235874">
    <property type="component" value="Chromosome"/>
</dbReference>
<dbReference type="EMBL" id="CP130472">
    <property type="protein sequence ID" value="WLS45124.1"/>
    <property type="molecule type" value="Genomic_DNA"/>
</dbReference>
<organism evidence="6 7">
    <name type="scientific">Micromonospora profundi</name>
    <dbReference type="NCBI Taxonomy" id="1420889"/>
    <lineage>
        <taxon>Bacteria</taxon>
        <taxon>Bacillati</taxon>
        <taxon>Actinomycetota</taxon>
        <taxon>Actinomycetes</taxon>
        <taxon>Micromonosporales</taxon>
        <taxon>Micromonosporaceae</taxon>
        <taxon>Micromonospora</taxon>
    </lineage>
</organism>
<keyword evidence="5" id="KW-0732">Signal</keyword>
<dbReference type="Pfam" id="PF04616">
    <property type="entry name" value="Glyco_hydro_43"/>
    <property type="match status" value="1"/>
</dbReference>
<dbReference type="GO" id="GO:0005975">
    <property type="term" value="P:carbohydrate metabolic process"/>
    <property type="evidence" value="ECO:0007669"/>
    <property type="project" value="InterPro"/>
</dbReference>
<dbReference type="AlphaFoldDB" id="A0AAJ6HVS8"/>
<dbReference type="InterPro" id="IPR023296">
    <property type="entry name" value="Glyco_hydro_beta-prop_sf"/>
</dbReference>
<reference evidence="6 7" key="1">
    <citation type="submission" date="2023-07" db="EMBL/GenBank/DDBJ databases">
        <title>Micromonospora profundi TRM 95458 converts glycerol to a new osmotic compound.</title>
        <authorList>
            <person name="Lu D."/>
        </authorList>
    </citation>
    <scope>NUCLEOTIDE SEQUENCE [LARGE SCALE GENOMIC DNA]</scope>
    <source>
        <strain evidence="6 7">TRM95458</strain>
    </source>
</reference>
<keyword evidence="2" id="KW-0378">Hydrolase</keyword>
<name>A0AAJ6HVS8_9ACTN</name>
<dbReference type="Gene3D" id="2.115.10.20">
    <property type="entry name" value="Glycosyl hydrolase domain, family 43"/>
    <property type="match status" value="2"/>
</dbReference>
<evidence type="ECO:0000256" key="2">
    <source>
        <dbReference type="ARBA" id="ARBA00022801"/>
    </source>
</evidence>
<sequence>MRARRVTAALLLGAVLAAAPAVPVLAAVSAASAPAAAPAASALTPVPAAASALADDPLRFEAESLAVVNATAPVGAQADCCGVSWSGGRQLWFRAARAGDSVTLTLPSVPAGQYDLGAVLTRAGDYGTLRFAVDGVAVGQLFDGYAGTVQRTGAVPLGSASLASGTHRLTVTVTGRSAPSTGFFAGLDTVTLRRVGPLAAVTTTPYETAGETPSRGASTRVYDPSVGESTTWYYNDHTLVRHQQTGVWHLFGITHAEPGAPQDEKVFGHATAPSPTGPWTKRPVALIADPGAGEQWIWAPHVVHHDGVYYMFYAAGNPDYTRYRMHLATSTDLFTWTRSSANPLFTDGWEGRDPMVTRVGDRWVMYYTATSSPSGGNHVVAYRTSTDLRSWSARAIAYTSPYTGQAGGQTESPFVVRRGDWWYLFVCCDGTDYGAAYRRTAVYRSRDPLRFDGAEKVAVLDAHAAEVVVDGSTWYLSHAGWGQGGLWLAPLTWSTQVVARGYTVATGFLRADVRTWPNARIAELAVDPAGAGNYRPALDSSHRGTGPYLAVGRFDVTDRAGAPARVDVSADGSRINLVGIPFGDEPVTADWLLTVAPRWSGPGLQSDITWSVNGWPTAAVWEVAFNVDGASLTVGDPAVEARPTGDVTGMPRWTMSTGAGLSVVAVHRWGSAWRGDNTWYDAGHAMAAWQPLWRAGGLSWGPGQYPGGTWRLVASGVRRDVAFADAAHAAMNAVP</sequence>
<keyword evidence="3" id="KW-0326">Glycosidase</keyword>
<evidence type="ECO:0000256" key="1">
    <source>
        <dbReference type="ARBA" id="ARBA00009865"/>
    </source>
</evidence>
<protein>
    <submittedName>
        <fullName evidence="6">Family 43 glycosylhydrolase</fullName>
    </submittedName>
</protein>
<dbReference type="Gene3D" id="2.60.120.260">
    <property type="entry name" value="Galactose-binding domain-like"/>
    <property type="match status" value="1"/>
</dbReference>
<dbReference type="InterPro" id="IPR006710">
    <property type="entry name" value="Glyco_hydro_43"/>
</dbReference>
<comment type="similarity">
    <text evidence="1">Belongs to the glycosyl hydrolase 43 family.</text>
</comment>
<evidence type="ECO:0000256" key="4">
    <source>
        <dbReference type="PIRSR" id="PIRSR606710-2"/>
    </source>
</evidence>
<feature type="signal peptide" evidence="5">
    <location>
        <begin position="1"/>
        <end position="26"/>
    </location>
</feature>
<evidence type="ECO:0000313" key="6">
    <source>
        <dbReference type="EMBL" id="WLS45124.1"/>
    </source>
</evidence>
<evidence type="ECO:0000256" key="3">
    <source>
        <dbReference type="ARBA" id="ARBA00023295"/>
    </source>
</evidence>
<dbReference type="GO" id="GO:0004553">
    <property type="term" value="F:hydrolase activity, hydrolyzing O-glycosyl compounds"/>
    <property type="evidence" value="ECO:0007669"/>
    <property type="project" value="InterPro"/>
</dbReference>
<feature type="site" description="Important for catalytic activity, responsible for pKa modulation of the active site Glu and correct orientation of both the proton donor and substrate" evidence="4">
    <location>
        <position position="353"/>
    </location>
</feature>
<accession>A0AAJ6HVS8</accession>
<keyword evidence="7" id="KW-1185">Reference proteome</keyword>
<feature type="chain" id="PRO_5042599782" evidence="5">
    <location>
        <begin position="27"/>
        <end position="735"/>
    </location>
</feature>
<dbReference type="SUPFAM" id="SSF75005">
    <property type="entry name" value="Arabinanase/levansucrase/invertase"/>
    <property type="match status" value="1"/>
</dbReference>
<dbReference type="KEGG" id="mprn:Q3V37_27775"/>